<evidence type="ECO:0000256" key="1">
    <source>
        <dbReference type="ARBA" id="ARBA00008791"/>
    </source>
</evidence>
<dbReference type="PANTHER" id="PTHR46268">
    <property type="entry name" value="STRESS RESPONSE PROTEIN NHAX"/>
    <property type="match status" value="1"/>
</dbReference>
<proteinExistence type="inferred from homology"/>
<keyword evidence="4" id="KW-1185">Reference proteome</keyword>
<evidence type="ECO:0000259" key="2">
    <source>
        <dbReference type="Pfam" id="PF00582"/>
    </source>
</evidence>
<dbReference type="Proteomes" id="UP000281431">
    <property type="component" value="Unassembled WGS sequence"/>
</dbReference>
<feature type="domain" description="UspA" evidence="2">
    <location>
        <begin position="8"/>
        <end position="141"/>
    </location>
</feature>
<dbReference type="CDD" id="cd00293">
    <property type="entry name" value="USP-like"/>
    <property type="match status" value="1"/>
</dbReference>
<gene>
    <name evidence="3" type="ORF">EA472_04315</name>
</gene>
<dbReference type="InterPro" id="IPR006016">
    <property type="entry name" value="UspA"/>
</dbReference>
<dbReference type="PANTHER" id="PTHR46268:SF6">
    <property type="entry name" value="UNIVERSAL STRESS PROTEIN UP12"/>
    <property type="match status" value="1"/>
</dbReference>
<sequence length="149" mass="15329">MPTDHADAILVATDGSDASTAALERALAVAERTGAVVHLLAVADTAGSPMTFGVDDVEELELAKRRLVDGVVETIDDRDVDVSGVVRRGAPAREIVRYADETDVDAIVLGRTGRAGAAGAMLGSTADRVLRRTGIPVLVVPDAPEDGGS</sequence>
<comment type="caution">
    <text evidence="3">The sequence shown here is derived from an EMBL/GenBank/DDBJ whole genome shotgun (WGS) entry which is preliminary data.</text>
</comment>
<dbReference type="Gene3D" id="3.40.50.620">
    <property type="entry name" value="HUPs"/>
    <property type="match status" value="1"/>
</dbReference>
<accession>A0A3N6PLX4</accession>
<organism evidence="3 4">
    <name type="scientific">Natrarchaeobius chitinivorans</name>
    <dbReference type="NCBI Taxonomy" id="1679083"/>
    <lineage>
        <taxon>Archaea</taxon>
        <taxon>Methanobacteriati</taxon>
        <taxon>Methanobacteriota</taxon>
        <taxon>Stenosarchaea group</taxon>
        <taxon>Halobacteria</taxon>
        <taxon>Halobacteriales</taxon>
        <taxon>Natrialbaceae</taxon>
        <taxon>Natrarchaeobius</taxon>
    </lineage>
</organism>
<dbReference type="InterPro" id="IPR006015">
    <property type="entry name" value="Universal_stress_UspA"/>
</dbReference>
<protein>
    <submittedName>
        <fullName evidence="3">Universal stress protein</fullName>
    </submittedName>
</protein>
<dbReference type="InterPro" id="IPR014729">
    <property type="entry name" value="Rossmann-like_a/b/a_fold"/>
</dbReference>
<dbReference type="EMBL" id="REFZ01000002">
    <property type="protein sequence ID" value="RQH02530.1"/>
    <property type="molecule type" value="Genomic_DNA"/>
</dbReference>
<reference evidence="3 4" key="1">
    <citation type="submission" date="2018-10" db="EMBL/GenBank/DDBJ databases">
        <title>Natrarchaeobius chitinivorans gen. nov., sp. nov., and Natrarchaeobius haloalkaliphilus sp. nov., alkaliphilic, chitin-utilizing haloarchaea from hypersaline alkaline lakes.</title>
        <authorList>
            <person name="Sorokin D.Y."/>
            <person name="Elcheninov A.G."/>
            <person name="Kostrikina N.A."/>
            <person name="Bale N.J."/>
            <person name="Sinninghe Damste J.S."/>
            <person name="Khijniak T.V."/>
            <person name="Kublanov I.V."/>
            <person name="Toshchakov S.V."/>
        </authorList>
    </citation>
    <scope>NUCLEOTIDE SEQUENCE [LARGE SCALE GENOMIC DNA]</scope>
    <source>
        <strain evidence="3 4">AArcht7</strain>
    </source>
</reference>
<name>A0A3N6PLX4_NATCH</name>
<dbReference type="OrthoDB" id="105697at2157"/>
<evidence type="ECO:0000313" key="4">
    <source>
        <dbReference type="Proteomes" id="UP000281431"/>
    </source>
</evidence>
<dbReference type="SUPFAM" id="SSF52402">
    <property type="entry name" value="Adenine nucleotide alpha hydrolases-like"/>
    <property type="match status" value="1"/>
</dbReference>
<evidence type="ECO:0000313" key="3">
    <source>
        <dbReference type="EMBL" id="RQH02530.1"/>
    </source>
</evidence>
<dbReference type="AlphaFoldDB" id="A0A3N6PLX4"/>
<dbReference type="Pfam" id="PF00582">
    <property type="entry name" value="Usp"/>
    <property type="match status" value="1"/>
</dbReference>
<dbReference type="PRINTS" id="PR01438">
    <property type="entry name" value="UNVRSLSTRESS"/>
</dbReference>
<comment type="similarity">
    <text evidence="1">Belongs to the universal stress protein A family.</text>
</comment>